<evidence type="ECO:0000313" key="2">
    <source>
        <dbReference type="EMBL" id="KKJ77584.1"/>
    </source>
</evidence>
<comment type="caution">
    <text evidence="2">The sequence shown here is derived from an EMBL/GenBank/DDBJ whole genome shotgun (WGS) entry which is preliminary data.</text>
</comment>
<evidence type="ECO:0000259" key="1">
    <source>
        <dbReference type="PROSITE" id="PS51186"/>
    </source>
</evidence>
<evidence type="ECO:0000313" key="3">
    <source>
        <dbReference type="Proteomes" id="UP000034491"/>
    </source>
</evidence>
<accession>A0A0M2RAY6</accession>
<dbReference type="Proteomes" id="UP000034491">
    <property type="component" value="Unassembled WGS sequence"/>
</dbReference>
<dbReference type="STRING" id="1549748.WH95_07850"/>
<dbReference type="GO" id="GO:0008080">
    <property type="term" value="F:N-acetyltransferase activity"/>
    <property type="evidence" value="ECO:0007669"/>
    <property type="project" value="TreeGrafter"/>
</dbReference>
<feature type="domain" description="N-acetyltransferase" evidence="1">
    <location>
        <begin position="7"/>
        <end position="150"/>
    </location>
</feature>
<dbReference type="CDD" id="cd04301">
    <property type="entry name" value="NAT_SF"/>
    <property type="match status" value="1"/>
</dbReference>
<dbReference type="InterPro" id="IPR016181">
    <property type="entry name" value="Acyl_CoA_acyltransferase"/>
</dbReference>
<dbReference type="InterPro" id="IPR000182">
    <property type="entry name" value="GNAT_dom"/>
</dbReference>
<dbReference type="InterPro" id="IPR039143">
    <property type="entry name" value="GNPNAT1-like"/>
</dbReference>
<dbReference type="PROSITE" id="PS51186">
    <property type="entry name" value="GNAT"/>
    <property type="match status" value="1"/>
</dbReference>
<dbReference type="Gene3D" id="3.40.630.30">
    <property type="match status" value="1"/>
</dbReference>
<keyword evidence="3" id="KW-1185">Reference proteome</keyword>
<reference evidence="2 3" key="1">
    <citation type="submission" date="2015-03" db="EMBL/GenBank/DDBJ databases">
        <title>Genome sequence of Kiloniella sp. P1-1, isolated from the gut microflora of Pacific white shrimp, Penaeus vannamei.</title>
        <authorList>
            <person name="Shao Z."/>
            <person name="Wang L."/>
            <person name="Li X."/>
        </authorList>
    </citation>
    <scope>NUCLEOTIDE SEQUENCE [LARGE SCALE GENOMIC DNA]</scope>
    <source>
        <strain evidence="2 3">P1-1</strain>
    </source>
</reference>
<dbReference type="OrthoDB" id="9796171at2"/>
<dbReference type="EMBL" id="LANI01000004">
    <property type="protein sequence ID" value="KKJ77584.1"/>
    <property type="molecule type" value="Genomic_DNA"/>
</dbReference>
<sequence>MIKTDLLHFEQLSTEQLYQILQLRSDIFVLEQTSLYRDMDGQDTVAWHVLAADDEGHLVGVLRILKDPKDHSCYKIGRVAVAKAARGQGIAVDLMERAHSFIAKQDAAERIEISAQQHLQKFYNSLGYVTVSEEPYDDAGIPHVDMIRAV</sequence>
<name>A0A0M2RAY6_9PROT</name>
<dbReference type="SUPFAM" id="SSF55729">
    <property type="entry name" value="Acyl-CoA N-acyltransferases (Nat)"/>
    <property type="match status" value="1"/>
</dbReference>
<dbReference type="Pfam" id="PF13673">
    <property type="entry name" value="Acetyltransf_10"/>
    <property type="match status" value="1"/>
</dbReference>
<protein>
    <recommendedName>
        <fullName evidence="1">N-acetyltransferase domain-containing protein</fullName>
    </recommendedName>
</protein>
<dbReference type="PANTHER" id="PTHR13355">
    <property type="entry name" value="GLUCOSAMINE 6-PHOSPHATE N-ACETYLTRANSFERASE"/>
    <property type="match status" value="1"/>
</dbReference>
<gene>
    <name evidence="2" type="ORF">WH95_07850</name>
</gene>
<organism evidence="2 3">
    <name type="scientific">Kiloniella litopenaei</name>
    <dbReference type="NCBI Taxonomy" id="1549748"/>
    <lineage>
        <taxon>Bacteria</taxon>
        <taxon>Pseudomonadati</taxon>
        <taxon>Pseudomonadota</taxon>
        <taxon>Alphaproteobacteria</taxon>
        <taxon>Rhodospirillales</taxon>
        <taxon>Kiloniellaceae</taxon>
        <taxon>Kiloniella</taxon>
    </lineage>
</organism>
<dbReference type="RefSeq" id="WP_046505264.1">
    <property type="nucleotide sequence ID" value="NZ_LANI01000004.1"/>
</dbReference>
<proteinExistence type="predicted"/>
<dbReference type="AlphaFoldDB" id="A0A0M2RAY6"/>